<protein>
    <recommendedName>
        <fullName evidence="11">Integrase</fullName>
    </recommendedName>
</protein>
<dbReference type="GO" id="GO:0015074">
    <property type="term" value="P:DNA integration"/>
    <property type="evidence" value="ECO:0007669"/>
    <property type="project" value="UniProtKB-KW"/>
</dbReference>
<dbReference type="Gene3D" id="1.10.150.130">
    <property type="match status" value="1"/>
</dbReference>
<dbReference type="InterPro" id="IPR010998">
    <property type="entry name" value="Integrase_recombinase_N"/>
</dbReference>
<name>A0A3Q9HPL0_9FIRM</name>
<comment type="similarity">
    <text evidence="2">Belongs to the 'phage' integrase family.</text>
</comment>
<dbReference type="Pfam" id="PF02899">
    <property type="entry name" value="Phage_int_SAM_1"/>
    <property type="match status" value="1"/>
</dbReference>
<dbReference type="InterPro" id="IPR002104">
    <property type="entry name" value="Integrase_catalytic"/>
</dbReference>
<keyword evidence="3" id="KW-0229">DNA integration</keyword>
<dbReference type="PROSITE" id="PS51898">
    <property type="entry name" value="TYR_RECOMBINASE"/>
    <property type="match status" value="1"/>
</dbReference>
<evidence type="ECO:0000259" key="7">
    <source>
        <dbReference type="PROSITE" id="PS51898"/>
    </source>
</evidence>
<gene>
    <name evidence="9" type="ORF">BBF96_04990</name>
</gene>
<accession>A0A3Q9HPL0</accession>
<evidence type="ECO:0000256" key="6">
    <source>
        <dbReference type="PROSITE-ProRule" id="PRU01248"/>
    </source>
</evidence>
<dbReference type="GO" id="GO:0003677">
    <property type="term" value="F:DNA binding"/>
    <property type="evidence" value="ECO:0007669"/>
    <property type="project" value="UniProtKB-UniRule"/>
</dbReference>
<evidence type="ECO:0000313" key="9">
    <source>
        <dbReference type="EMBL" id="AZR72803.1"/>
    </source>
</evidence>
<dbReference type="AlphaFoldDB" id="A0A3Q9HPL0"/>
<evidence type="ECO:0000256" key="2">
    <source>
        <dbReference type="ARBA" id="ARBA00008857"/>
    </source>
</evidence>
<feature type="domain" description="Core-binding (CB)" evidence="8">
    <location>
        <begin position="1"/>
        <end position="79"/>
    </location>
</feature>
<dbReference type="GO" id="GO:0006310">
    <property type="term" value="P:DNA recombination"/>
    <property type="evidence" value="ECO:0007669"/>
    <property type="project" value="UniProtKB-KW"/>
</dbReference>
<keyword evidence="10" id="KW-1185">Reference proteome</keyword>
<evidence type="ECO:0000256" key="4">
    <source>
        <dbReference type="ARBA" id="ARBA00023125"/>
    </source>
</evidence>
<dbReference type="InterPro" id="IPR011010">
    <property type="entry name" value="DNA_brk_join_enz"/>
</dbReference>
<proteinExistence type="inferred from homology"/>
<dbReference type="PANTHER" id="PTHR30349">
    <property type="entry name" value="PHAGE INTEGRASE-RELATED"/>
    <property type="match status" value="1"/>
</dbReference>
<evidence type="ECO:0000259" key="8">
    <source>
        <dbReference type="PROSITE" id="PS51900"/>
    </source>
</evidence>
<evidence type="ECO:0008006" key="11">
    <source>
        <dbReference type="Google" id="ProtNLM"/>
    </source>
</evidence>
<dbReference type="KEGG" id="aft:BBF96_04990"/>
<sequence>MDLLEEFIIYMKELEKSSKTIDAYIRDIRQFLEIIKKPIEDIKKSDIIYYKEELTKRRLKPTSINRKLISIRQFLKFLEKDINFRNVKIQKKNYIDDEKMLTLEDVEKLAEVARQNHDRRTLAIIYTLLYTGMRISELLSLRVEDIYNDTILVKGKGKKYRDVFIPEKLRPYLESYLRVRKNTGDKLFTGQRGNLTRATVNNILKKYAKKAGINPKKVHPHNFRHLYCLTLVDKGLPLDVIADLAGHADINTTRIYTRRTKRQLLETINSI</sequence>
<feature type="domain" description="Tyr recombinase" evidence="7">
    <location>
        <begin position="96"/>
        <end position="269"/>
    </location>
</feature>
<dbReference type="Gene3D" id="1.10.443.10">
    <property type="entry name" value="Intergrase catalytic core"/>
    <property type="match status" value="1"/>
</dbReference>
<keyword evidence="5" id="KW-0233">DNA recombination</keyword>
<dbReference type="InterPro" id="IPR050090">
    <property type="entry name" value="Tyrosine_recombinase_XerCD"/>
</dbReference>
<dbReference type="OrthoDB" id="9771888at2"/>
<reference evidence="9 10" key="1">
    <citation type="submission" date="2016-07" db="EMBL/GenBank/DDBJ databases">
        <title>Genome and transcriptome analysis of iron-reducing fermentative bacteria Anoxybacter fermentans.</title>
        <authorList>
            <person name="Zeng X."/>
            <person name="Shao Z."/>
        </authorList>
    </citation>
    <scope>NUCLEOTIDE SEQUENCE [LARGE SCALE GENOMIC DNA]</scope>
    <source>
        <strain evidence="9 10">DY22613</strain>
    </source>
</reference>
<dbReference type="SUPFAM" id="SSF56349">
    <property type="entry name" value="DNA breaking-rejoining enzymes"/>
    <property type="match status" value="1"/>
</dbReference>
<dbReference type="Proteomes" id="UP000267250">
    <property type="component" value="Chromosome"/>
</dbReference>
<evidence type="ECO:0000256" key="5">
    <source>
        <dbReference type="ARBA" id="ARBA00023172"/>
    </source>
</evidence>
<evidence type="ECO:0000256" key="1">
    <source>
        <dbReference type="ARBA" id="ARBA00003283"/>
    </source>
</evidence>
<keyword evidence="4 6" id="KW-0238">DNA-binding</keyword>
<comment type="function">
    <text evidence="1">Site-specific tyrosine recombinase, which acts by catalyzing the cutting and rejoining of the recombining DNA molecules.</text>
</comment>
<evidence type="ECO:0000256" key="3">
    <source>
        <dbReference type="ARBA" id="ARBA00022908"/>
    </source>
</evidence>
<dbReference type="EMBL" id="CP016379">
    <property type="protein sequence ID" value="AZR72803.1"/>
    <property type="molecule type" value="Genomic_DNA"/>
</dbReference>
<dbReference type="PROSITE" id="PS51900">
    <property type="entry name" value="CB"/>
    <property type="match status" value="1"/>
</dbReference>
<dbReference type="InterPro" id="IPR013762">
    <property type="entry name" value="Integrase-like_cat_sf"/>
</dbReference>
<dbReference type="InterPro" id="IPR004107">
    <property type="entry name" value="Integrase_SAM-like_N"/>
</dbReference>
<dbReference type="PANTHER" id="PTHR30349:SF41">
    <property type="entry name" value="INTEGRASE_RECOMBINASE PROTEIN MJ0367-RELATED"/>
    <property type="match status" value="1"/>
</dbReference>
<dbReference type="InterPro" id="IPR044068">
    <property type="entry name" value="CB"/>
</dbReference>
<dbReference type="RefSeq" id="WP_127016138.1">
    <property type="nucleotide sequence ID" value="NZ_CP016379.1"/>
</dbReference>
<organism evidence="9 10">
    <name type="scientific">Anoxybacter fermentans</name>
    <dbReference type="NCBI Taxonomy" id="1323375"/>
    <lineage>
        <taxon>Bacteria</taxon>
        <taxon>Bacillati</taxon>
        <taxon>Bacillota</taxon>
        <taxon>Clostridia</taxon>
        <taxon>Halanaerobiales</taxon>
        <taxon>Anoxybacter</taxon>
    </lineage>
</organism>
<dbReference type="Pfam" id="PF00589">
    <property type="entry name" value="Phage_integrase"/>
    <property type="match status" value="1"/>
</dbReference>
<evidence type="ECO:0000313" key="10">
    <source>
        <dbReference type="Proteomes" id="UP000267250"/>
    </source>
</evidence>